<protein>
    <submittedName>
        <fullName evidence="2">MoeA_C domain-containing protein</fullName>
    </submittedName>
</protein>
<dbReference type="Proteomes" id="UP000050761">
    <property type="component" value="Unassembled WGS sequence"/>
</dbReference>
<sequence>LETTREVDEGSVLLFPQRGKFLSLQISMEEKRISVLCPQSSLAHKVLVWTDVTFLDDQVTRAAQ</sequence>
<dbReference type="InterPro" id="IPR038238">
    <property type="entry name" value="Clp1_C_sf"/>
</dbReference>
<proteinExistence type="predicted"/>
<keyword evidence="1" id="KW-1185">Reference proteome</keyword>
<dbReference type="Gene3D" id="2.40.30.330">
    <property type="entry name" value="Pre-mRNA cleavage complex subunit Clp1, C-terminal domain"/>
    <property type="match status" value="1"/>
</dbReference>
<accession>A0A183G5X7</accession>
<evidence type="ECO:0000313" key="2">
    <source>
        <dbReference type="WBParaSite" id="HPBE_0001707301-mRNA-1"/>
    </source>
</evidence>
<dbReference type="AlphaFoldDB" id="A0A183G5X7"/>
<reference evidence="2" key="1">
    <citation type="submission" date="2019-09" db="UniProtKB">
        <authorList>
            <consortium name="WormBaseParasite"/>
        </authorList>
    </citation>
    <scope>IDENTIFICATION</scope>
</reference>
<evidence type="ECO:0000313" key="1">
    <source>
        <dbReference type="Proteomes" id="UP000050761"/>
    </source>
</evidence>
<dbReference type="WBParaSite" id="HPBE_0001707301-mRNA-1">
    <property type="protein sequence ID" value="HPBE_0001707301-mRNA-1"/>
    <property type="gene ID" value="HPBE_0001707301"/>
</dbReference>
<organism evidence="1 2">
    <name type="scientific">Heligmosomoides polygyrus</name>
    <name type="common">Parasitic roundworm</name>
    <dbReference type="NCBI Taxonomy" id="6339"/>
    <lineage>
        <taxon>Eukaryota</taxon>
        <taxon>Metazoa</taxon>
        <taxon>Ecdysozoa</taxon>
        <taxon>Nematoda</taxon>
        <taxon>Chromadorea</taxon>
        <taxon>Rhabditida</taxon>
        <taxon>Rhabditina</taxon>
        <taxon>Rhabditomorpha</taxon>
        <taxon>Strongyloidea</taxon>
        <taxon>Heligmosomidae</taxon>
        <taxon>Heligmosomoides</taxon>
    </lineage>
</organism>
<name>A0A183G5X7_HELPZ</name>